<keyword evidence="1" id="KW-0472">Membrane</keyword>
<organism evidence="2 3">
    <name type="scientific">Flavilitoribacter nigricans (strain ATCC 23147 / DSM 23189 / NBRC 102662 / NCIMB 1420 / SS-2)</name>
    <name type="common">Lewinella nigricans</name>
    <dbReference type="NCBI Taxonomy" id="1122177"/>
    <lineage>
        <taxon>Bacteria</taxon>
        <taxon>Pseudomonadati</taxon>
        <taxon>Bacteroidota</taxon>
        <taxon>Saprospiria</taxon>
        <taxon>Saprospirales</taxon>
        <taxon>Lewinellaceae</taxon>
        <taxon>Flavilitoribacter</taxon>
    </lineage>
</organism>
<feature type="transmembrane region" description="Helical" evidence="1">
    <location>
        <begin position="1623"/>
        <end position="1643"/>
    </location>
</feature>
<name>A0A2D0NIZ4_FLAN2</name>
<comment type="caution">
    <text evidence="2">The sequence shown here is derived from an EMBL/GenBank/DDBJ whole genome shotgun (WGS) entry which is preliminary data.</text>
</comment>
<evidence type="ECO:0000256" key="1">
    <source>
        <dbReference type="SAM" id="Phobius"/>
    </source>
</evidence>
<reference evidence="2 3" key="1">
    <citation type="submission" date="2017-10" db="EMBL/GenBank/DDBJ databases">
        <title>The draft genome sequence of Lewinella nigricans NBRC 102662.</title>
        <authorList>
            <person name="Wang K."/>
        </authorList>
    </citation>
    <scope>NUCLEOTIDE SEQUENCE [LARGE SCALE GENOMIC DNA]</scope>
    <source>
        <strain evidence="2 3">NBRC 102662</strain>
    </source>
</reference>
<feature type="transmembrane region" description="Helical" evidence="1">
    <location>
        <begin position="1655"/>
        <end position="1679"/>
    </location>
</feature>
<keyword evidence="1" id="KW-1133">Transmembrane helix</keyword>
<keyword evidence="1" id="KW-0812">Transmembrane</keyword>
<evidence type="ECO:0000313" key="2">
    <source>
        <dbReference type="EMBL" id="PHN08417.1"/>
    </source>
</evidence>
<dbReference type="OrthoDB" id="8444443at2"/>
<keyword evidence="3" id="KW-1185">Reference proteome</keyword>
<feature type="transmembrane region" description="Helical" evidence="1">
    <location>
        <begin position="1583"/>
        <end position="1603"/>
    </location>
</feature>
<sequence length="1730" mass="189889">MKTDTLKPQLAHLVGHLKAPGKQKIDKLHQALADQLVHQELSDMLARPLSFETADAFSHPAVPRRLKDRLEKVLKKTEKKSKSKDPEPEYRVFRRETPLVTDLGRGGSPAWARGAVPHHSLGPYLGTDGRQFWFDFYPVVKIISIYAPNNPDPILLFPVKEDKLSSTLSNPSRGRQLFDLESGSFYILGRLFNPNVPAAQYAGLQIKGGKVALKGKLTNNHGKLILQNGASLEFQLQLDDKGRTKSKTKKKTGSDFLNADLSLPDNFVFTVTPQSLTINKLGNARWKLYGEENKFSWDKSQSPSYHTTLSQVLIPMQTAKGEFNVKESLSPFCQLQGSGPISQVAWALPVSAIDTQKPTAATGNGGILLQAKSGLQANWRNLQAGPVALAAPSVFLNHQQLAINDLAAGNIYAHQLYQLWPEEDGQEYSTLHLQYTDAFAWWYVANAEQELMGVAADAELRGDRPVEVDGQPLAVRTKASLVLFGYNDEEQTIAVYDDNILFDNYLPNDPSTLPEPMGIAIRNALFTTTPVNGFFLFGKIDPDEAIITEGNSLLSMGLYHYLPTLPHPYAANLGVIERQLPPIDDRAYLAGTNNYRTQVTQLLIAQVKWAPDDTQESGSSVETNFLLAPLPSGGFKLPDPDSVTRPVSDNVVSPARNTYTSFANNFSGETGGPATHAAAAPRESNEGQWDDYFDVLTNETFALLDVSTQADLMGVSFNYIGEETHLFMTTYDVAEDGENAAILQIKGLDLSTQARFARAFTVPQISWEPLINLTQPAIAGDPVGGWNLYPNDGGPTRFGTTGSEMVPLEPVPVVEHLVHSFHDENKPNSATWALFALPFGMKAFAMLQRSNGQIKKDTDLQLLQPLFPNDLRGGLQLQALSGQPPNEGEDNVFRGATFQLNNVLTAAGQETFAYTLGALVSEIFNREFMLDPFPGIRDRGVPLKRIDFSGYGASTMSDWRNSNAMIAQTSQARFNVFKGRTAHEVIQVRSLIYPWGIRVVRTITIFRVSTGFVYRFDSGWQAESDGLFDFSYRVPIEDGNPNVQNVVEARESPYEIHPGVVRGLYKVREIIDTDDILPYEPIWNKSQNGAHPLDRTFINEDKAEEAVTSPMSVEVKLAPVYFDADVEIDGLVQGGTNGRVPSKKILGFVQVAPAAQPLSPALFQGLLNYQLGAIGGNLDCTIAMAETQQLMRINRFEMSPSVKAGNNPADPIFAALARGSVILPKDGSWSMVQQAESNGEVSPLPDASSLPVIRIGKMVKTQKQDSEGNTYFEMALPPANTNEKWRLANAIDLLRPPQTDTVNFGFLQNTGTQKALFRVPAFQRGVSSLISEVPDFADGYRLINSTGIFPNIQDAIPMPLNGSVVDILEEGFQMIQGNIPKEIEIPLPAEPLVLVDEQPYLKIYIEYKDDSSNGKLNFGLDALSQDTGKKWLSKMDNIRMVVDLGPIERMLIVSGKFDSEKGAEPGFINPVIKFNETYLQPIIDLLTILSTLSKNPADPASYGDLLQKGLEIAMSNTADSWEYRMHAVKEIPVIKFPPPAVASAADPLKIEAGLRVGCYFNQPFRLTTDIEQLLPSAGAFLEFYGRLSVMCASVGAATIYATGSVNLALAADIKLGPTLSMSYGFGAEIIVGLPVAGNVSLLFMVGVDIYMDQQVLVVGAFLLFKGRAEILGGIVTIQIMIEAKGSITKNISGPDRTEMLAQVTFAIDISIAWVINISFSESWQETRQVA</sequence>
<dbReference type="Proteomes" id="UP000223913">
    <property type="component" value="Unassembled WGS sequence"/>
</dbReference>
<dbReference type="EMBL" id="PDUD01000001">
    <property type="protein sequence ID" value="PHN08417.1"/>
    <property type="molecule type" value="Genomic_DNA"/>
</dbReference>
<protein>
    <submittedName>
        <fullName evidence="2">Uncharacterized protein</fullName>
    </submittedName>
</protein>
<dbReference type="RefSeq" id="WP_099148009.1">
    <property type="nucleotide sequence ID" value="NZ_PDUD01000001.1"/>
</dbReference>
<evidence type="ECO:0000313" key="3">
    <source>
        <dbReference type="Proteomes" id="UP000223913"/>
    </source>
</evidence>
<gene>
    <name evidence="2" type="ORF">CRP01_00455</name>
</gene>
<proteinExistence type="predicted"/>
<accession>A0A2D0NIZ4</accession>